<dbReference type="AlphaFoldDB" id="A0AA94TQJ9"/>
<sequence>MFELVIENKGAEYVAFTAEKKREVELVMQCHIRSLTDGLAYIREAKPEKEKK</sequence>
<dbReference type="EMBL" id="SOBK01000004">
    <property type="protein sequence ID" value="TDT89163.1"/>
    <property type="molecule type" value="Genomic_DNA"/>
</dbReference>
<reference evidence="1 2" key="1">
    <citation type="submission" date="2019-03" db="EMBL/GenBank/DDBJ databases">
        <title>Genomic Encyclopedia of Type Strains, Phase IV (KMG-IV): sequencing the most valuable type-strain genomes for metagenomic binning, comparative biology and taxonomic classification.</title>
        <authorList>
            <person name="Goeker M."/>
        </authorList>
    </citation>
    <scope>NUCLEOTIDE SEQUENCE [LARGE SCALE GENOMIC DNA]</scope>
    <source>
        <strain evidence="1 2">DSM 101483</strain>
    </source>
</reference>
<gene>
    <name evidence="1" type="ORF">EDC59_104156</name>
</gene>
<dbReference type="RefSeq" id="WP_166671388.1">
    <property type="nucleotide sequence ID" value="NZ_CP014206.1"/>
</dbReference>
<name>A0AA94TQJ9_9BACT</name>
<proteinExistence type="predicted"/>
<dbReference type="Proteomes" id="UP000295506">
    <property type="component" value="Unassembled WGS sequence"/>
</dbReference>
<comment type="caution">
    <text evidence="1">The sequence shown here is derived from an EMBL/GenBank/DDBJ whole genome shotgun (WGS) entry which is preliminary data.</text>
</comment>
<protein>
    <submittedName>
        <fullName evidence="1">Uncharacterized protein</fullName>
    </submittedName>
</protein>
<evidence type="ECO:0000313" key="2">
    <source>
        <dbReference type="Proteomes" id="UP000295506"/>
    </source>
</evidence>
<organism evidence="1 2">
    <name type="scientific">Pseudodesulfovibrio indicus</name>
    <dbReference type="NCBI Taxonomy" id="1716143"/>
    <lineage>
        <taxon>Bacteria</taxon>
        <taxon>Pseudomonadati</taxon>
        <taxon>Thermodesulfobacteriota</taxon>
        <taxon>Desulfovibrionia</taxon>
        <taxon>Desulfovibrionales</taxon>
        <taxon>Desulfovibrionaceae</taxon>
    </lineage>
</organism>
<evidence type="ECO:0000313" key="1">
    <source>
        <dbReference type="EMBL" id="TDT89163.1"/>
    </source>
</evidence>
<accession>A0AA94TQJ9</accession>